<dbReference type="OrthoDB" id="1962139at2759"/>
<dbReference type="GO" id="GO:0008270">
    <property type="term" value="F:zinc ion binding"/>
    <property type="evidence" value="ECO:0007669"/>
    <property type="project" value="InterPro"/>
</dbReference>
<dbReference type="GO" id="GO:0003676">
    <property type="term" value="F:nucleic acid binding"/>
    <property type="evidence" value="ECO:0007669"/>
    <property type="project" value="InterPro"/>
</dbReference>
<name>A0A7J6X3M3_THATH</name>
<gene>
    <name evidence="2" type="ORF">FRX31_007193</name>
</gene>
<protein>
    <recommendedName>
        <fullName evidence="4">CCHC-type domain-containing protein</fullName>
    </recommendedName>
</protein>
<keyword evidence="3" id="KW-1185">Reference proteome</keyword>
<evidence type="ECO:0000313" key="2">
    <source>
        <dbReference type="EMBL" id="KAF5203220.1"/>
    </source>
</evidence>
<accession>A0A7J6X3M3</accession>
<dbReference type="AlphaFoldDB" id="A0A7J6X3M3"/>
<proteinExistence type="predicted"/>
<reference evidence="2 3" key="1">
    <citation type="submission" date="2020-06" db="EMBL/GenBank/DDBJ databases">
        <title>Transcriptomic and genomic resources for Thalictrum thalictroides and T. hernandezii: Facilitating candidate gene discovery in an emerging model plant lineage.</title>
        <authorList>
            <person name="Arias T."/>
            <person name="Riano-Pachon D.M."/>
            <person name="Di Stilio V.S."/>
        </authorList>
    </citation>
    <scope>NUCLEOTIDE SEQUENCE [LARGE SCALE GENOMIC DNA]</scope>
    <source>
        <strain evidence="3">cv. WT478/WT964</strain>
        <tissue evidence="2">Leaves</tissue>
    </source>
</reference>
<evidence type="ECO:0000256" key="1">
    <source>
        <dbReference type="SAM" id="MobiDB-lite"/>
    </source>
</evidence>
<evidence type="ECO:0000313" key="3">
    <source>
        <dbReference type="Proteomes" id="UP000554482"/>
    </source>
</evidence>
<organism evidence="2 3">
    <name type="scientific">Thalictrum thalictroides</name>
    <name type="common">Rue-anemone</name>
    <name type="synonym">Anemone thalictroides</name>
    <dbReference type="NCBI Taxonomy" id="46969"/>
    <lineage>
        <taxon>Eukaryota</taxon>
        <taxon>Viridiplantae</taxon>
        <taxon>Streptophyta</taxon>
        <taxon>Embryophyta</taxon>
        <taxon>Tracheophyta</taxon>
        <taxon>Spermatophyta</taxon>
        <taxon>Magnoliopsida</taxon>
        <taxon>Ranunculales</taxon>
        <taxon>Ranunculaceae</taxon>
        <taxon>Thalictroideae</taxon>
        <taxon>Thalictrum</taxon>
    </lineage>
</organism>
<evidence type="ECO:0008006" key="4">
    <source>
        <dbReference type="Google" id="ProtNLM"/>
    </source>
</evidence>
<dbReference type="EMBL" id="JABWDY010007094">
    <property type="protein sequence ID" value="KAF5203220.1"/>
    <property type="molecule type" value="Genomic_DNA"/>
</dbReference>
<dbReference type="InterPro" id="IPR036875">
    <property type="entry name" value="Znf_CCHC_sf"/>
</dbReference>
<sequence length="132" mass="15365">MSFSESDNSHKRIPDEELLSTTQKRPRIEQEEEEDGSEKKEEEPKLVVEPKKERFPPGRIYTYEDWKKDMKTCRCSICNKVGHYESDCEWTTVCPTSAVVPSFIEKVCCCCAEPPEMNHSGEELVVLRARYK</sequence>
<feature type="compositionally biased region" description="Basic and acidic residues" evidence="1">
    <location>
        <begin position="37"/>
        <end position="46"/>
    </location>
</feature>
<dbReference type="SUPFAM" id="SSF57756">
    <property type="entry name" value="Retrovirus zinc finger-like domains"/>
    <property type="match status" value="1"/>
</dbReference>
<dbReference type="Proteomes" id="UP000554482">
    <property type="component" value="Unassembled WGS sequence"/>
</dbReference>
<feature type="region of interest" description="Disordered" evidence="1">
    <location>
        <begin position="1"/>
        <end position="46"/>
    </location>
</feature>
<comment type="caution">
    <text evidence="2">The sequence shown here is derived from an EMBL/GenBank/DDBJ whole genome shotgun (WGS) entry which is preliminary data.</text>
</comment>